<comment type="similarity">
    <text evidence="2">Belongs to the glycosyl hydrolase 20 family.</text>
</comment>
<proteinExistence type="inferred from homology"/>
<evidence type="ECO:0000256" key="4">
    <source>
        <dbReference type="ARBA" id="ARBA00022801"/>
    </source>
</evidence>
<feature type="domain" description="Glycoside hydrolase family 20 catalytic" evidence="5">
    <location>
        <begin position="4"/>
        <end position="119"/>
    </location>
</feature>
<name>A0ABY6K925_9ARAC</name>
<dbReference type="EC" id="3.2.1.52" evidence="3"/>
<evidence type="ECO:0000256" key="2">
    <source>
        <dbReference type="ARBA" id="ARBA00006285"/>
    </source>
</evidence>
<dbReference type="PRINTS" id="PR00738">
    <property type="entry name" value="GLHYDRLASE20"/>
</dbReference>
<dbReference type="Gene3D" id="3.20.20.80">
    <property type="entry name" value="Glycosidases"/>
    <property type="match status" value="1"/>
</dbReference>
<dbReference type="InterPro" id="IPR015883">
    <property type="entry name" value="Glyco_hydro_20_cat"/>
</dbReference>
<organism evidence="6 7">
    <name type="scientific">Cordylochernes scorpioides</name>
    <dbReference type="NCBI Taxonomy" id="51811"/>
    <lineage>
        <taxon>Eukaryota</taxon>
        <taxon>Metazoa</taxon>
        <taxon>Ecdysozoa</taxon>
        <taxon>Arthropoda</taxon>
        <taxon>Chelicerata</taxon>
        <taxon>Arachnida</taxon>
        <taxon>Pseudoscorpiones</taxon>
        <taxon>Cheliferoidea</taxon>
        <taxon>Chernetidae</taxon>
        <taxon>Cordylochernes</taxon>
    </lineage>
</organism>
<reference evidence="6 7" key="1">
    <citation type="submission" date="2022-01" db="EMBL/GenBank/DDBJ databases">
        <title>A chromosomal length assembly of Cordylochernes scorpioides.</title>
        <authorList>
            <person name="Zeh D."/>
            <person name="Zeh J."/>
        </authorList>
    </citation>
    <scope>NUCLEOTIDE SEQUENCE [LARGE SCALE GENOMIC DNA]</scope>
    <source>
        <strain evidence="6">IN4F17</strain>
        <tissue evidence="6">Whole Body</tissue>
    </source>
</reference>
<keyword evidence="7" id="KW-1185">Reference proteome</keyword>
<dbReference type="InterPro" id="IPR017853">
    <property type="entry name" value="GH"/>
</dbReference>
<evidence type="ECO:0000313" key="7">
    <source>
        <dbReference type="Proteomes" id="UP001235939"/>
    </source>
</evidence>
<protein>
    <recommendedName>
        <fullName evidence="3">beta-N-acetylhexosaminidase</fullName>
        <ecNumber evidence="3">3.2.1.52</ecNumber>
    </recommendedName>
</protein>
<evidence type="ECO:0000256" key="1">
    <source>
        <dbReference type="ARBA" id="ARBA00001231"/>
    </source>
</evidence>
<gene>
    <name evidence="6" type="ORF">LAZ67_3003987</name>
</gene>
<dbReference type="SUPFAM" id="SSF51445">
    <property type="entry name" value="(Trans)glycosidases"/>
    <property type="match status" value="1"/>
</dbReference>
<dbReference type="PANTHER" id="PTHR22600">
    <property type="entry name" value="BETA-HEXOSAMINIDASE"/>
    <property type="match status" value="1"/>
</dbReference>
<dbReference type="InterPro" id="IPR025705">
    <property type="entry name" value="Beta_hexosaminidase_sua/sub"/>
</dbReference>
<comment type="catalytic activity">
    <reaction evidence="1">
        <text>Hydrolysis of terminal non-reducing N-acetyl-D-hexosamine residues in N-acetyl-beta-D-hexosaminides.</text>
        <dbReference type="EC" id="3.2.1.52"/>
    </reaction>
</comment>
<evidence type="ECO:0000259" key="5">
    <source>
        <dbReference type="Pfam" id="PF00728"/>
    </source>
</evidence>
<dbReference type="Proteomes" id="UP001235939">
    <property type="component" value="Chromosome 03"/>
</dbReference>
<dbReference type="PANTHER" id="PTHR22600:SF21">
    <property type="entry name" value="BETA-HEXOSAMINIDASE A"/>
    <property type="match status" value="1"/>
</dbReference>
<accession>A0ABY6K925</accession>
<dbReference type="Pfam" id="PF00728">
    <property type="entry name" value="Glyco_hydro_20"/>
    <property type="match status" value="1"/>
</dbReference>
<sequence>MSVQLNNQTIVHVWKSNPQSELTRVTEKGHRVIFSSPWYLNYIQYGNDWTDYYGQDPQNFSGAKFHFGQHNCWMTGTPDQKKLVLGGEACMWGEFVDGSNVISRTWPRASSVAERLWSDATVTDLSGAESRLETHRCRMLK</sequence>
<keyword evidence="4" id="KW-0378">Hydrolase</keyword>
<dbReference type="EMBL" id="CP092865">
    <property type="protein sequence ID" value="UYV65337.1"/>
    <property type="molecule type" value="Genomic_DNA"/>
</dbReference>
<evidence type="ECO:0000313" key="6">
    <source>
        <dbReference type="EMBL" id="UYV65337.1"/>
    </source>
</evidence>
<evidence type="ECO:0000256" key="3">
    <source>
        <dbReference type="ARBA" id="ARBA00012663"/>
    </source>
</evidence>